<dbReference type="OrthoDB" id="20065at2"/>
<comment type="caution">
    <text evidence="2">The sequence shown here is derived from an EMBL/GenBank/DDBJ whole genome shotgun (WGS) entry which is preliminary data.</text>
</comment>
<name>A0A090CY34_9BACT</name>
<proteinExistence type="predicted"/>
<dbReference type="AlphaFoldDB" id="A0A090CY34"/>
<keyword evidence="3" id="KW-1185">Reference proteome</keyword>
<dbReference type="RefSeq" id="WP_041016606.1">
    <property type="nucleotide sequence ID" value="NZ_CCEJ010000001.1"/>
</dbReference>
<evidence type="ECO:0000313" key="2">
    <source>
        <dbReference type="EMBL" id="CDR33116.1"/>
    </source>
</evidence>
<reference evidence="2" key="2">
    <citation type="submission" date="2014-09" db="EMBL/GenBank/DDBJ databases">
        <title>Criblamydia sequanensis harbors a mega-plasmid encoding arsenite resistance.</title>
        <authorList>
            <person name="Bertelli C."/>
            <person name="Goesmann A."/>
            <person name="Greub G."/>
        </authorList>
    </citation>
    <scope>NUCLEOTIDE SEQUENCE [LARGE SCALE GENOMIC DNA]</scope>
    <source>
        <strain evidence="2">CRIB-18</strain>
    </source>
</reference>
<feature type="region of interest" description="Disordered" evidence="1">
    <location>
        <begin position="452"/>
        <end position="471"/>
    </location>
</feature>
<evidence type="ECO:0000313" key="3">
    <source>
        <dbReference type="Proteomes" id="UP000031552"/>
    </source>
</evidence>
<sequence>MFSSSSDVRLTGTLLTPVGDPYERRKFQIYKDNVRVAHGKTSLDGRFCVSLESSLLIEKTTLAFRICKEKKIADDYIRSQDTRANLKFLRERTEVGETFVEVDYQEEKEKEATVSVGDIQFEKEFEKEQVPLSYYWHIAKAAVPPVLQSLLSYTLNSLDILDTRGIEQILEEFGVDDSKRVELTPENTWKLLTNGICPIYFKKAGDEFIAEIKWSKYPLDKLKSLPDVTLFFKKSEKPDEDPKMTRLEISFREQLEPVEEGDTNRTLEVYTEENLIHGLHKANSAIFLFGETIFHLAWGHIYDAGIAEAVHDYLHGTVIGELLQPHCEYTRKITNEFGGPNIFKKTGALNNSGQSVEGIAEMMGDYGGAIDPFTFWPRKKINNNHVFAIAQRLHFKLILAGVTQFFEDNWQQISSSKEWGPLHLFFKRVHKNSPVYRPWEGIDPARGSFVDANEIEGRPNPDAPPRTKYKESDRDVKAIRRIALDPEKPLGKDKELAIRFFTHFIHMDTFWHSWIHMSQYKGFISDNAPAPHLLDVKATPISLEDYGDGDFGNITKEDAIAQLKLLQTFIQFNTEMYSILDKKVHPCIRKRVKAATEQYLALGIDPKKDIQRSVVI</sequence>
<dbReference type="Proteomes" id="UP000031552">
    <property type="component" value="Unassembled WGS sequence"/>
</dbReference>
<organism evidence="2 3">
    <name type="scientific">Candidatus Criblamydia sequanensis CRIB-18</name>
    <dbReference type="NCBI Taxonomy" id="1437425"/>
    <lineage>
        <taxon>Bacteria</taxon>
        <taxon>Pseudomonadati</taxon>
        <taxon>Chlamydiota</taxon>
        <taxon>Chlamydiia</taxon>
        <taxon>Parachlamydiales</taxon>
        <taxon>Candidatus Criblamydiaceae</taxon>
        <taxon>Candidatus Criblamydia</taxon>
    </lineage>
</organism>
<evidence type="ECO:0000256" key="1">
    <source>
        <dbReference type="SAM" id="MobiDB-lite"/>
    </source>
</evidence>
<gene>
    <name evidence="2" type="ORF">CSEC_0277</name>
</gene>
<dbReference type="EMBL" id="CCEJ010000001">
    <property type="protein sequence ID" value="CDR33116.1"/>
    <property type="molecule type" value="Genomic_DNA"/>
</dbReference>
<accession>A0A090CY34</accession>
<reference evidence="2" key="1">
    <citation type="submission" date="2013-12" db="EMBL/GenBank/DDBJ databases">
        <authorList>
            <person name="Linke B."/>
        </authorList>
    </citation>
    <scope>NUCLEOTIDE SEQUENCE [LARGE SCALE GENOMIC DNA]</scope>
    <source>
        <strain evidence="2">CRIB-18</strain>
    </source>
</reference>
<evidence type="ECO:0008006" key="4">
    <source>
        <dbReference type="Google" id="ProtNLM"/>
    </source>
</evidence>
<dbReference type="eggNOG" id="ENOG5033TK8">
    <property type="taxonomic scope" value="Bacteria"/>
</dbReference>
<dbReference type="STRING" id="1437425.CSEC_0277"/>
<protein>
    <recommendedName>
        <fullName evidence="4">Lipoxygenase domain-containing protein</fullName>
    </recommendedName>
</protein>